<reference evidence="2" key="1">
    <citation type="submission" date="2019-08" db="EMBL/GenBank/DDBJ databases">
        <authorList>
            <person name="Kucharzyk K."/>
            <person name="Murdoch R.W."/>
            <person name="Higgins S."/>
            <person name="Loffler F."/>
        </authorList>
    </citation>
    <scope>NUCLEOTIDE SEQUENCE</scope>
</reference>
<dbReference type="InterPro" id="IPR014966">
    <property type="entry name" value="FRG-dom"/>
</dbReference>
<feature type="domain" description="FRG" evidence="1">
    <location>
        <begin position="28"/>
        <end position="148"/>
    </location>
</feature>
<dbReference type="EMBL" id="VSSQ01000085">
    <property type="protein sequence ID" value="MPL75053.1"/>
    <property type="molecule type" value="Genomic_DNA"/>
</dbReference>
<comment type="caution">
    <text evidence="2">The sequence shown here is derived from an EMBL/GenBank/DDBJ whole genome shotgun (WGS) entry which is preliminary data.</text>
</comment>
<dbReference type="Pfam" id="PF08867">
    <property type="entry name" value="FRG"/>
    <property type="match status" value="1"/>
</dbReference>
<dbReference type="AlphaFoldDB" id="A0A644U843"/>
<sequence>MGVVRSTLKPTKVSSLQDLFNVIVKYNVEGDRWFRGHNDTNFLLQPSAYRDLYTIKDRYDRPLNPQRITYYHTHGDSVFLPDGLYLETFFKFLDKENIAYDQNMDIVMKFCLAQHYGVRTPLLDWSTDATVALFFAIDGRKDTDAALFILNPKQLNERTILHGKIIQTSDVVKLVDDLPVAFYAPKKDKRMCRQSGNFTAHGTNIWPLDYYRPAGEYLVKIIIPSDVCQQIEKWLRSFGIDHDSIYVENDIKDKVAKEAQVETEKAVQERLRQFAKEWEDSSEKGNPRHIVDEFELQNLL</sequence>
<evidence type="ECO:0000313" key="2">
    <source>
        <dbReference type="EMBL" id="MPL75053.1"/>
    </source>
</evidence>
<proteinExistence type="predicted"/>
<dbReference type="SMART" id="SM00901">
    <property type="entry name" value="FRG"/>
    <property type="match status" value="1"/>
</dbReference>
<organism evidence="2">
    <name type="scientific">bioreactor metagenome</name>
    <dbReference type="NCBI Taxonomy" id="1076179"/>
    <lineage>
        <taxon>unclassified sequences</taxon>
        <taxon>metagenomes</taxon>
        <taxon>ecological metagenomes</taxon>
    </lineage>
</organism>
<protein>
    <recommendedName>
        <fullName evidence="1">FRG domain-containing protein</fullName>
    </recommendedName>
</protein>
<evidence type="ECO:0000259" key="1">
    <source>
        <dbReference type="SMART" id="SM00901"/>
    </source>
</evidence>
<name>A0A644U843_9ZZZZ</name>
<accession>A0A644U843</accession>
<gene>
    <name evidence="2" type="ORF">SDC9_20874</name>
</gene>